<dbReference type="VEuPathDB" id="VectorBase:HLOH_055845"/>
<evidence type="ECO:0000313" key="2">
    <source>
        <dbReference type="Proteomes" id="UP000821853"/>
    </source>
</evidence>
<dbReference type="OMA" id="YPWKSDV"/>
<dbReference type="Proteomes" id="UP000821853">
    <property type="component" value="Chromosome 1"/>
</dbReference>
<sequence length="223" mass="25572">MYGKSEKLLNEKYKKYHVTADAHPLSYGTLSGSTQKPRVVYATWFHNEQSDHPQDSTIKRTTRHVKHAQWFSTKSLNIDVDVRSSLSLMGTFSLTAGVHATYDLRSGESHMEREEVEYTIEHKITVPPLSSVKVEWVITDSLQTYPWTADVVVDGWFALWFEQRVHNHHLWFHPIDAIKDPELKLHDPSGVVYTAEGVSEGVTEVKNERGSSSTTCRRTAWCR</sequence>
<dbReference type="OrthoDB" id="6492242at2759"/>
<evidence type="ECO:0000313" key="1">
    <source>
        <dbReference type="EMBL" id="KAH9362088.1"/>
    </source>
</evidence>
<dbReference type="SUPFAM" id="SSF56973">
    <property type="entry name" value="Aerolisin/ETX pore-forming domain"/>
    <property type="match status" value="1"/>
</dbReference>
<dbReference type="PANTHER" id="PTHR34007">
    <property type="entry name" value="AEROLYSIN-LIKE PROTEIN-RELATED"/>
    <property type="match status" value="1"/>
</dbReference>
<protein>
    <recommendedName>
        <fullName evidence="3">Cytotoxin</fullName>
    </recommendedName>
</protein>
<keyword evidence="2" id="KW-1185">Reference proteome</keyword>
<dbReference type="AlphaFoldDB" id="A0A9J6FI33"/>
<evidence type="ECO:0008006" key="3">
    <source>
        <dbReference type="Google" id="ProtNLM"/>
    </source>
</evidence>
<organism evidence="1 2">
    <name type="scientific">Haemaphysalis longicornis</name>
    <name type="common">Bush tick</name>
    <dbReference type="NCBI Taxonomy" id="44386"/>
    <lineage>
        <taxon>Eukaryota</taxon>
        <taxon>Metazoa</taxon>
        <taxon>Ecdysozoa</taxon>
        <taxon>Arthropoda</taxon>
        <taxon>Chelicerata</taxon>
        <taxon>Arachnida</taxon>
        <taxon>Acari</taxon>
        <taxon>Parasitiformes</taxon>
        <taxon>Ixodida</taxon>
        <taxon>Ixodoidea</taxon>
        <taxon>Ixodidae</taxon>
        <taxon>Haemaphysalinae</taxon>
        <taxon>Haemaphysalis</taxon>
    </lineage>
</organism>
<gene>
    <name evidence="1" type="ORF">HPB48_002066</name>
</gene>
<proteinExistence type="predicted"/>
<name>A0A9J6FI33_HAELO</name>
<dbReference type="EMBL" id="JABSTR010000001">
    <property type="protein sequence ID" value="KAH9362088.1"/>
    <property type="molecule type" value="Genomic_DNA"/>
</dbReference>
<comment type="caution">
    <text evidence="1">The sequence shown here is derived from an EMBL/GenBank/DDBJ whole genome shotgun (WGS) entry which is preliminary data.</text>
</comment>
<reference evidence="1 2" key="1">
    <citation type="journal article" date="2020" name="Cell">
        <title>Large-Scale Comparative Analyses of Tick Genomes Elucidate Their Genetic Diversity and Vector Capacities.</title>
        <authorList>
            <consortium name="Tick Genome and Microbiome Consortium (TIGMIC)"/>
            <person name="Jia N."/>
            <person name="Wang J."/>
            <person name="Shi W."/>
            <person name="Du L."/>
            <person name="Sun Y."/>
            <person name="Zhan W."/>
            <person name="Jiang J.F."/>
            <person name="Wang Q."/>
            <person name="Zhang B."/>
            <person name="Ji P."/>
            <person name="Bell-Sakyi L."/>
            <person name="Cui X.M."/>
            <person name="Yuan T.T."/>
            <person name="Jiang B.G."/>
            <person name="Yang W.F."/>
            <person name="Lam T.T."/>
            <person name="Chang Q.C."/>
            <person name="Ding S.J."/>
            <person name="Wang X.J."/>
            <person name="Zhu J.G."/>
            <person name="Ruan X.D."/>
            <person name="Zhao L."/>
            <person name="Wei J.T."/>
            <person name="Ye R.Z."/>
            <person name="Que T.C."/>
            <person name="Du C.H."/>
            <person name="Zhou Y.H."/>
            <person name="Cheng J.X."/>
            <person name="Dai P.F."/>
            <person name="Guo W.B."/>
            <person name="Han X.H."/>
            <person name="Huang E.J."/>
            <person name="Li L.F."/>
            <person name="Wei W."/>
            <person name="Gao Y.C."/>
            <person name="Liu J.Z."/>
            <person name="Shao H.Z."/>
            <person name="Wang X."/>
            <person name="Wang C.C."/>
            <person name="Yang T.C."/>
            <person name="Huo Q.B."/>
            <person name="Li W."/>
            <person name="Chen H.Y."/>
            <person name="Chen S.E."/>
            <person name="Zhou L.G."/>
            <person name="Ni X.B."/>
            <person name="Tian J.H."/>
            <person name="Sheng Y."/>
            <person name="Liu T."/>
            <person name="Pan Y.S."/>
            <person name="Xia L.Y."/>
            <person name="Li J."/>
            <person name="Zhao F."/>
            <person name="Cao W.C."/>
        </authorList>
    </citation>
    <scope>NUCLEOTIDE SEQUENCE [LARGE SCALE GENOMIC DNA]</scope>
    <source>
        <strain evidence="1">HaeL-2018</strain>
    </source>
</reference>
<accession>A0A9J6FI33</accession>
<dbReference type="PANTHER" id="PTHR34007:SF1">
    <property type="entry name" value="AEROLYSIN-LIKE PROTEIN-RELATED"/>
    <property type="match status" value="1"/>
</dbReference>
<dbReference type="Gene3D" id="2.170.15.10">
    <property type="entry name" value="Proaerolysin, chain A, domain 3"/>
    <property type="match status" value="1"/>
</dbReference>
<dbReference type="InterPro" id="IPR053280">
    <property type="entry name" value="Aerolysin-like_pore-former"/>
</dbReference>